<reference evidence="2 3" key="1">
    <citation type="submission" date="2019-05" db="EMBL/GenBank/DDBJ databases">
        <title>Emergence of the Ug99 lineage of the wheat stem rust pathogen through somatic hybridization.</title>
        <authorList>
            <person name="Li F."/>
            <person name="Upadhyaya N.M."/>
            <person name="Sperschneider J."/>
            <person name="Matny O."/>
            <person name="Nguyen-Phuc H."/>
            <person name="Mago R."/>
            <person name="Raley C."/>
            <person name="Miller M.E."/>
            <person name="Silverstein K.A.T."/>
            <person name="Henningsen E."/>
            <person name="Hirsch C.D."/>
            <person name="Visser B."/>
            <person name="Pretorius Z.A."/>
            <person name="Steffenson B.J."/>
            <person name="Schwessinger B."/>
            <person name="Dodds P.N."/>
            <person name="Figueroa M."/>
        </authorList>
    </citation>
    <scope>NUCLEOTIDE SEQUENCE [LARGE SCALE GENOMIC DNA]</scope>
    <source>
        <strain evidence="2 3">Ug99</strain>
    </source>
</reference>
<evidence type="ECO:0000313" key="2">
    <source>
        <dbReference type="EMBL" id="KAA1138020.1"/>
    </source>
</evidence>
<dbReference type="Proteomes" id="UP000325313">
    <property type="component" value="Unassembled WGS sequence"/>
</dbReference>
<gene>
    <name evidence="2" type="ORF">PGTUg99_023445</name>
</gene>
<protein>
    <submittedName>
        <fullName evidence="2">Uncharacterized protein</fullName>
    </submittedName>
</protein>
<feature type="region of interest" description="Disordered" evidence="1">
    <location>
        <begin position="1"/>
        <end position="30"/>
    </location>
</feature>
<comment type="caution">
    <text evidence="2">The sequence shown here is derived from an EMBL/GenBank/DDBJ whole genome shotgun (WGS) entry which is preliminary data.</text>
</comment>
<proteinExistence type="predicted"/>
<feature type="compositionally biased region" description="Polar residues" evidence="1">
    <location>
        <begin position="19"/>
        <end position="30"/>
    </location>
</feature>
<sequence length="55" mass="6380">MPSLVRSPTTSRLSHDSQGRQNLSTKMPKLKSSTRNQFLFLQVKDLILRETSRTY</sequence>
<organism evidence="2 3">
    <name type="scientific">Puccinia graminis f. sp. tritici</name>
    <dbReference type="NCBI Taxonomy" id="56615"/>
    <lineage>
        <taxon>Eukaryota</taxon>
        <taxon>Fungi</taxon>
        <taxon>Dikarya</taxon>
        <taxon>Basidiomycota</taxon>
        <taxon>Pucciniomycotina</taxon>
        <taxon>Pucciniomycetes</taxon>
        <taxon>Pucciniales</taxon>
        <taxon>Pucciniaceae</taxon>
        <taxon>Puccinia</taxon>
    </lineage>
</organism>
<name>A0A5B0SJP5_PUCGR</name>
<evidence type="ECO:0000313" key="3">
    <source>
        <dbReference type="Proteomes" id="UP000325313"/>
    </source>
</evidence>
<evidence type="ECO:0000256" key="1">
    <source>
        <dbReference type="SAM" id="MobiDB-lite"/>
    </source>
</evidence>
<dbReference type="AlphaFoldDB" id="A0A5B0SJP5"/>
<feature type="compositionally biased region" description="Polar residues" evidence="1">
    <location>
        <begin position="1"/>
        <end position="12"/>
    </location>
</feature>
<dbReference type="EMBL" id="VDEP01000004">
    <property type="protein sequence ID" value="KAA1138020.1"/>
    <property type="molecule type" value="Genomic_DNA"/>
</dbReference>
<accession>A0A5B0SJP5</accession>